<evidence type="ECO:0000313" key="2">
    <source>
        <dbReference type="EMBL" id="MBC2383799.1"/>
    </source>
</evidence>
<gene>
    <name evidence="2" type="ORF">HF209_22920</name>
</gene>
<dbReference type="Proteomes" id="UP000534677">
    <property type="component" value="Unassembled WGS sequence"/>
</dbReference>
<feature type="transmembrane region" description="Helical" evidence="1">
    <location>
        <begin position="22"/>
        <end position="40"/>
    </location>
</feature>
<comment type="caution">
    <text evidence="2">The sequence shown here is derived from an EMBL/GenBank/DDBJ whole genome shotgun (WGS) entry which is preliminary data.</text>
</comment>
<dbReference type="RefSeq" id="WP_158498286.1">
    <property type="nucleotide sequence ID" value="NZ_JAAXCZ010000013.1"/>
</dbReference>
<accession>A0ABR6TCW8</accession>
<organism evidence="2 3">
    <name type="scientific">Pseudomonas cremoris</name>
    <dbReference type="NCBI Taxonomy" id="2724178"/>
    <lineage>
        <taxon>Bacteria</taxon>
        <taxon>Pseudomonadati</taxon>
        <taxon>Pseudomonadota</taxon>
        <taxon>Gammaproteobacteria</taxon>
        <taxon>Pseudomonadales</taxon>
        <taxon>Pseudomonadaceae</taxon>
        <taxon>Pseudomonas</taxon>
    </lineage>
</organism>
<proteinExistence type="predicted"/>
<sequence length="50" mass="5194">MLIIKIVAIVEITAGVYLGNGVMGGLGAIGLVFAVLGTVANREIEKKFYA</sequence>
<name>A0ABR6TCW8_9PSED</name>
<protein>
    <submittedName>
        <fullName evidence="2">Uncharacterized protein</fullName>
    </submittedName>
</protein>
<dbReference type="EMBL" id="JAAXCZ010000013">
    <property type="protein sequence ID" value="MBC2383799.1"/>
    <property type="molecule type" value="Genomic_DNA"/>
</dbReference>
<evidence type="ECO:0000256" key="1">
    <source>
        <dbReference type="SAM" id="Phobius"/>
    </source>
</evidence>
<keyword evidence="3" id="KW-1185">Reference proteome</keyword>
<keyword evidence="1" id="KW-1133">Transmembrane helix</keyword>
<keyword evidence="1" id="KW-0472">Membrane</keyword>
<evidence type="ECO:0000313" key="3">
    <source>
        <dbReference type="Proteomes" id="UP000534677"/>
    </source>
</evidence>
<keyword evidence="1" id="KW-0812">Transmembrane</keyword>
<reference evidence="2 3" key="1">
    <citation type="submission" date="2020-04" db="EMBL/GenBank/DDBJ databases">
        <title>Pseudomonas crami sp. nov., a novel proteolytic bacterial species isolated from cream.</title>
        <authorList>
            <person name="Hofmann K."/>
            <person name="Woller A."/>
            <person name="Huptas C."/>
            <person name="Wenning M."/>
            <person name="Scherer S."/>
            <person name="Doll E.V."/>
        </authorList>
    </citation>
    <scope>NUCLEOTIDE SEQUENCE [LARGE SCALE GENOMIC DNA]</scope>
    <source>
        <strain evidence="2 3">WS 5096</strain>
    </source>
</reference>